<dbReference type="Proteomes" id="UP000067689">
    <property type="component" value="Chromosome"/>
</dbReference>
<accession>A0A0U4CRP6</accession>
<sequence length="159" mass="17380">MAKVTSSDDTTPAVGKAGVEKSGKNAGKKTKKAKKAKQALSDAEEQLAKALKQVEKLRSTVELLEGKLEKSKAKSQQWKTEARQERTKVAKLEAKLRRAKRDAPVDRQPPAERGDLPVDDPSVPDASWTVVRLRAAAREKQLPGVSRMTKSALLDALRS</sequence>
<evidence type="ECO:0000313" key="3">
    <source>
        <dbReference type="Proteomes" id="UP000067689"/>
    </source>
</evidence>
<dbReference type="OrthoDB" id="3747979at2"/>
<dbReference type="PATRIC" id="fig|2041.4.peg.2376"/>
<organism evidence="2 3">
    <name type="scientific">Aeromicrobium erythreum</name>
    <dbReference type="NCBI Taxonomy" id="2041"/>
    <lineage>
        <taxon>Bacteria</taxon>
        <taxon>Bacillati</taxon>
        <taxon>Actinomycetota</taxon>
        <taxon>Actinomycetes</taxon>
        <taxon>Propionibacteriales</taxon>
        <taxon>Nocardioidaceae</taxon>
        <taxon>Aeromicrobium</taxon>
    </lineage>
</organism>
<evidence type="ECO:0000313" key="2">
    <source>
        <dbReference type="EMBL" id="ALX05260.1"/>
    </source>
</evidence>
<proteinExistence type="predicted"/>
<evidence type="ECO:0008006" key="4">
    <source>
        <dbReference type="Google" id="ProtNLM"/>
    </source>
</evidence>
<dbReference type="EMBL" id="CP011502">
    <property type="protein sequence ID" value="ALX05260.1"/>
    <property type="molecule type" value="Genomic_DNA"/>
</dbReference>
<keyword evidence="3" id="KW-1185">Reference proteome</keyword>
<dbReference type="KEGG" id="aer:AERYTH_11375"/>
<feature type="region of interest" description="Disordered" evidence="1">
    <location>
        <begin position="67"/>
        <end position="86"/>
    </location>
</feature>
<name>A0A0U4CRP6_9ACTN</name>
<feature type="compositionally biased region" description="Basic residues" evidence="1">
    <location>
        <begin position="26"/>
        <end position="37"/>
    </location>
</feature>
<feature type="region of interest" description="Disordered" evidence="1">
    <location>
        <begin position="95"/>
        <end position="124"/>
    </location>
</feature>
<feature type="compositionally biased region" description="Basic and acidic residues" evidence="1">
    <location>
        <begin position="95"/>
        <end position="116"/>
    </location>
</feature>
<reference evidence="2 3" key="1">
    <citation type="journal article" date="1991" name="Int. J. Syst. Bacteriol.">
        <title>Description of the erythromycin-producing bacterium Arthrobacter sp. strain NRRL B-3381 as Aeromicrobium erythreum gen. nov., sp. nov.</title>
        <authorList>
            <person name="Miller E.S."/>
            <person name="Woese C.R."/>
            <person name="Brenner S."/>
        </authorList>
    </citation>
    <scope>NUCLEOTIDE SEQUENCE [LARGE SCALE GENOMIC DNA]</scope>
    <source>
        <strain evidence="2 3">AR18</strain>
    </source>
</reference>
<dbReference type="AlphaFoldDB" id="A0A0U4CRP6"/>
<dbReference type="RefSeq" id="WP_067858651.1">
    <property type="nucleotide sequence ID" value="NZ_CP011502.1"/>
</dbReference>
<feature type="region of interest" description="Disordered" evidence="1">
    <location>
        <begin position="1"/>
        <end position="44"/>
    </location>
</feature>
<feature type="compositionally biased region" description="Polar residues" evidence="1">
    <location>
        <begin position="1"/>
        <end position="10"/>
    </location>
</feature>
<evidence type="ECO:0000256" key="1">
    <source>
        <dbReference type="SAM" id="MobiDB-lite"/>
    </source>
</evidence>
<gene>
    <name evidence="2" type="ORF">AERYTH_11375</name>
</gene>
<protein>
    <recommendedName>
        <fullName evidence="4">Rho termination factor N-terminal domain-containing protein</fullName>
    </recommendedName>
</protein>